<dbReference type="OMA" id="FENIPTM"/>
<dbReference type="GO" id="GO:0061929">
    <property type="term" value="F:gamma-glutamylaminecyclotransferase activity"/>
    <property type="evidence" value="ECO:0007669"/>
    <property type="project" value="InterPro"/>
</dbReference>
<evidence type="ECO:0000259" key="5">
    <source>
        <dbReference type="Pfam" id="PF06094"/>
    </source>
</evidence>
<sequence length="198" mass="23175">MCVYYHEIFKFHVWNVYKVQLIFFTKKFSSMALKSHLVFVYGTLKKGEPNFDLLKSATKGEAIYKGKARTVKKWPLVIASRFNIPFLLYQEDVGKHVIGELYQVDDSMLTELDILECHPKYYTRMIESVELITNENEPSEGKILKSWIYFLKNFRPELLELPHLEEYSSKGPHGLEYVSSEDTSDPEDIYETSPVEKV</sequence>
<dbReference type="CDD" id="cd06661">
    <property type="entry name" value="GGCT_like"/>
    <property type="match status" value="1"/>
</dbReference>
<reference evidence="6 7" key="1">
    <citation type="submission" date="2013-11" db="EMBL/GenBank/DDBJ databases">
        <title>Genome sequencing of Stegodyphus mimosarum.</title>
        <authorList>
            <person name="Bechsgaard J."/>
        </authorList>
    </citation>
    <scope>NUCLEOTIDE SEQUENCE [LARGE SCALE GENOMIC DNA]</scope>
</reference>
<feature type="region of interest" description="Disordered" evidence="4">
    <location>
        <begin position="168"/>
        <end position="198"/>
    </location>
</feature>
<dbReference type="InterPro" id="IPR013024">
    <property type="entry name" value="GGCT-like"/>
</dbReference>
<dbReference type="Pfam" id="PF06094">
    <property type="entry name" value="GGACT"/>
    <property type="match status" value="1"/>
</dbReference>
<evidence type="ECO:0000256" key="2">
    <source>
        <dbReference type="PIRSR" id="PIRSR639126-1"/>
    </source>
</evidence>
<proteinExistence type="inferred from homology"/>
<dbReference type="Proteomes" id="UP000054359">
    <property type="component" value="Unassembled WGS sequence"/>
</dbReference>
<organism evidence="6 7">
    <name type="scientific">Stegodyphus mimosarum</name>
    <name type="common">African social velvet spider</name>
    <dbReference type="NCBI Taxonomy" id="407821"/>
    <lineage>
        <taxon>Eukaryota</taxon>
        <taxon>Metazoa</taxon>
        <taxon>Ecdysozoa</taxon>
        <taxon>Arthropoda</taxon>
        <taxon>Chelicerata</taxon>
        <taxon>Arachnida</taxon>
        <taxon>Araneae</taxon>
        <taxon>Araneomorphae</taxon>
        <taxon>Entelegynae</taxon>
        <taxon>Eresoidea</taxon>
        <taxon>Eresidae</taxon>
        <taxon>Stegodyphus</taxon>
    </lineage>
</organism>
<comment type="similarity">
    <text evidence="1 3">Belongs to the gamma-glutamylcyclotransferase family.</text>
</comment>
<dbReference type="AlphaFoldDB" id="A0A087TJL4"/>
<dbReference type="PANTHER" id="PTHR12510">
    <property type="entry name" value="TROPONIN C-AKIN-1 PROTEIN"/>
    <property type="match status" value="1"/>
</dbReference>
<dbReference type="EMBL" id="KK115512">
    <property type="protein sequence ID" value="KFM65303.1"/>
    <property type="molecule type" value="Genomic_DNA"/>
</dbReference>
<dbReference type="InterPro" id="IPR036568">
    <property type="entry name" value="GGCT-like_sf"/>
</dbReference>
<evidence type="ECO:0000256" key="3">
    <source>
        <dbReference type="RuleBase" id="RU367036"/>
    </source>
</evidence>
<evidence type="ECO:0000313" key="7">
    <source>
        <dbReference type="Proteomes" id="UP000054359"/>
    </source>
</evidence>
<dbReference type="InterPro" id="IPR009288">
    <property type="entry name" value="AIG2-like_dom"/>
</dbReference>
<dbReference type="GO" id="GO:0005829">
    <property type="term" value="C:cytosol"/>
    <property type="evidence" value="ECO:0007669"/>
    <property type="project" value="TreeGrafter"/>
</dbReference>
<feature type="active site" description="Proton acceptor" evidence="2">
    <location>
        <position position="116"/>
    </location>
</feature>
<dbReference type="SUPFAM" id="SSF110857">
    <property type="entry name" value="Gamma-glutamyl cyclotransferase-like"/>
    <property type="match status" value="1"/>
</dbReference>
<evidence type="ECO:0000256" key="4">
    <source>
        <dbReference type="SAM" id="MobiDB-lite"/>
    </source>
</evidence>
<keyword evidence="6" id="KW-0808">Transferase</keyword>
<protein>
    <recommendedName>
        <fullName evidence="3">Gamma-glutamylcyclotransferase family protein</fullName>
    </recommendedName>
</protein>
<dbReference type="STRING" id="407821.A0A087TJL4"/>
<dbReference type="Gene3D" id="3.10.490.10">
    <property type="entry name" value="Gamma-glutamyl cyclotransferase-like"/>
    <property type="match status" value="1"/>
</dbReference>
<gene>
    <name evidence="6" type="ORF">X975_06952</name>
</gene>
<dbReference type="OrthoDB" id="113620at2759"/>
<feature type="non-terminal residue" evidence="6">
    <location>
        <position position="198"/>
    </location>
</feature>
<name>A0A087TJL4_STEMI</name>
<dbReference type="GO" id="GO:0016740">
    <property type="term" value="F:transferase activity"/>
    <property type="evidence" value="ECO:0007669"/>
    <property type="project" value="UniProtKB-KW"/>
</dbReference>
<evidence type="ECO:0000256" key="1">
    <source>
        <dbReference type="ARBA" id="ARBA00008861"/>
    </source>
</evidence>
<accession>A0A087TJL4</accession>
<dbReference type="InterPro" id="IPR039126">
    <property type="entry name" value="GGACT"/>
</dbReference>
<keyword evidence="7" id="KW-1185">Reference proteome</keyword>
<dbReference type="PANTHER" id="PTHR12510:SF4">
    <property type="entry name" value="GAMMA-GLUTAMYLAMINECYCLOTRANSFERASE"/>
    <property type="match status" value="1"/>
</dbReference>
<feature type="domain" description="Gamma-glutamylcyclotransferase AIG2-like" evidence="5">
    <location>
        <begin position="38"/>
        <end position="165"/>
    </location>
</feature>
<evidence type="ECO:0000313" key="6">
    <source>
        <dbReference type="EMBL" id="KFM65303.1"/>
    </source>
</evidence>